<gene>
    <name evidence="1" type="ORF">Q3M24_04075</name>
</gene>
<dbReference type="Gene3D" id="2.70.50.70">
    <property type="match status" value="1"/>
</dbReference>
<proteinExistence type="predicted"/>
<dbReference type="KEGG" id="eaj:Q3M24_04075"/>
<dbReference type="AlphaFoldDB" id="A0AAU8LXJ1"/>
<dbReference type="EMBL" id="CP159373">
    <property type="protein sequence ID" value="XCN73942.1"/>
    <property type="molecule type" value="Genomic_DNA"/>
</dbReference>
<sequence length="358" mass="39165">MAPIQYRIEPNPMTTPGSYKLRFIPQGINGYDEVAAAVALKNPNWPADMVKAILKAGNEEIQDMNTNGFQVTYEDAFTFRPTFHARLDSPDDPLPPMDELLRIKVSASRPLVKAVQQDAHLERVEPKEKAPVILSAEDTNLELNDVLNPNGVLRLNGTNLLFDRKDADCGCLIEGTRSGEARQNQFASISNTEVLLVPHIPAQDAPWNNEYTVSLRTRYTEHGSIRTGTYGRRLRSPLVLGSLGNPETPEVGILTGNAPAPYVMATSAEMTAAEQIRIQAVFNLTDNRLTLSLQAMEKRGIAGDPITVPGNGTYTLPGFSGSAVTSLTVRVDNYTDLASLIRSSYNGRMVDILDLTVA</sequence>
<organism evidence="1">
    <name type="scientific">Candidatus Electrothrix aestuarii</name>
    <dbReference type="NCBI Taxonomy" id="3062594"/>
    <lineage>
        <taxon>Bacteria</taxon>
        <taxon>Pseudomonadati</taxon>
        <taxon>Thermodesulfobacteriota</taxon>
        <taxon>Desulfobulbia</taxon>
        <taxon>Desulfobulbales</taxon>
        <taxon>Desulfobulbaceae</taxon>
        <taxon>Candidatus Electrothrix</taxon>
    </lineage>
</organism>
<evidence type="ECO:0000313" key="1">
    <source>
        <dbReference type="EMBL" id="XCN73942.1"/>
    </source>
</evidence>
<accession>A0AAU8LXJ1</accession>
<reference evidence="1" key="2">
    <citation type="submission" date="2024-06" db="EMBL/GenBank/DDBJ databases">
        <authorList>
            <person name="Plum-Jensen L.E."/>
            <person name="Schramm A."/>
            <person name="Marshall I.P.G."/>
        </authorList>
    </citation>
    <scope>NUCLEOTIDE SEQUENCE</scope>
    <source>
        <strain evidence="1">Rat1</strain>
    </source>
</reference>
<name>A0AAU8LXJ1_9BACT</name>
<protein>
    <submittedName>
        <fullName evidence="1">DUF4469 domain-containing protein</fullName>
    </submittedName>
</protein>
<reference evidence="1" key="1">
    <citation type="journal article" date="2024" name="Syst. Appl. Microbiol.">
        <title>First single-strain enrichments of Electrothrix cable bacteria, description of E. aestuarii sp. nov. and E. rattekaaiensis sp. nov., and proposal of a cable bacteria taxonomy following the rules of the SeqCode.</title>
        <authorList>
            <person name="Plum-Jensen L.E."/>
            <person name="Schramm A."/>
            <person name="Marshall I.P.G."/>
        </authorList>
    </citation>
    <scope>NUCLEOTIDE SEQUENCE</scope>
    <source>
        <strain evidence="1">Rat1</strain>
    </source>
</reference>